<evidence type="ECO:0000256" key="4">
    <source>
        <dbReference type="SAM" id="Coils"/>
    </source>
</evidence>
<name>A0ABD1A2P1_CARAN</name>
<dbReference type="InterPro" id="IPR038588">
    <property type="entry name" value="XS_domain_sf"/>
</dbReference>
<dbReference type="InterPro" id="IPR005381">
    <property type="entry name" value="Znf-XS_domain"/>
</dbReference>
<feature type="compositionally biased region" description="Acidic residues" evidence="5">
    <location>
        <begin position="158"/>
        <end position="191"/>
    </location>
</feature>
<evidence type="ECO:0000259" key="7">
    <source>
        <dbReference type="Pfam" id="PF03470"/>
    </source>
</evidence>
<feature type="compositionally biased region" description="Polar residues" evidence="5">
    <location>
        <begin position="81"/>
        <end position="103"/>
    </location>
</feature>
<organism evidence="8 9">
    <name type="scientific">Cardamine amara subsp. amara</name>
    <dbReference type="NCBI Taxonomy" id="228776"/>
    <lineage>
        <taxon>Eukaryota</taxon>
        <taxon>Viridiplantae</taxon>
        <taxon>Streptophyta</taxon>
        <taxon>Embryophyta</taxon>
        <taxon>Tracheophyta</taxon>
        <taxon>Spermatophyta</taxon>
        <taxon>Magnoliopsida</taxon>
        <taxon>eudicotyledons</taxon>
        <taxon>Gunneridae</taxon>
        <taxon>Pentapetalae</taxon>
        <taxon>rosids</taxon>
        <taxon>malvids</taxon>
        <taxon>Brassicales</taxon>
        <taxon>Brassicaceae</taxon>
        <taxon>Cardamineae</taxon>
        <taxon>Cardamine</taxon>
    </lineage>
</organism>
<dbReference type="CDD" id="cd12266">
    <property type="entry name" value="RRM_like_XS"/>
    <property type="match status" value="1"/>
</dbReference>
<dbReference type="InterPro" id="IPR044287">
    <property type="entry name" value="SGS3"/>
</dbReference>
<feature type="domain" description="XS" evidence="6">
    <location>
        <begin position="301"/>
        <end position="414"/>
    </location>
</feature>
<feature type="compositionally biased region" description="Polar residues" evidence="5">
    <location>
        <begin position="12"/>
        <end position="27"/>
    </location>
</feature>
<proteinExistence type="inferred from homology"/>
<dbReference type="GO" id="GO:0031047">
    <property type="term" value="P:regulatory ncRNA-mediated gene silencing"/>
    <property type="evidence" value="ECO:0007669"/>
    <property type="project" value="UniProtKB-KW"/>
</dbReference>
<reference evidence="8 9" key="1">
    <citation type="submission" date="2024-04" db="EMBL/GenBank/DDBJ databases">
        <title>Genome assembly C_amara_ONT_v2.</title>
        <authorList>
            <person name="Yant L."/>
            <person name="Moore C."/>
            <person name="Slenker M."/>
        </authorList>
    </citation>
    <scope>NUCLEOTIDE SEQUENCE [LARGE SCALE GENOMIC DNA]</scope>
    <source>
        <tissue evidence="8">Leaf</tissue>
    </source>
</reference>
<dbReference type="Proteomes" id="UP001558713">
    <property type="component" value="Unassembled WGS sequence"/>
</dbReference>
<keyword evidence="1 4" id="KW-0175">Coiled coil</keyword>
<evidence type="ECO:0000256" key="1">
    <source>
        <dbReference type="ARBA" id="ARBA00023054"/>
    </source>
</evidence>
<feature type="region of interest" description="Disordered" evidence="5">
    <location>
        <begin position="152"/>
        <end position="196"/>
    </location>
</feature>
<dbReference type="PANTHER" id="PTHR46602:SF1">
    <property type="entry name" value="PROTEIN SUPPRESSOR OF GENE SILENCING 3"/>
    <property type="match status" value="1"/>
</dbReference>
<feature type="domain" description="Zinc finger-XS" evidence="7">
    <location>
        <begin position="231"/>
        <end position="268"/>
    </location>
</feature>
<protein>
    <submittedName>
        <fullName evidence="8">Protein SUPPRESSOR OF GENE SILENCING 3</fullName>
    </submittedName>
</protein>
<feature type="region of interest" description="Disordered" evidence="5">
    <location>
        <begin position="1"/>
        <end position="127"/>
    </location>
</feature>
<dbReference type="Pfam" id="PF03468">
    <property type="entry name" value="XS"/>
    <property type="match status" value="1"/>
</dbReference>
<evidence type="ECO:0000256" key="2">
    <source>
        <dbReference type="ARBA" id="ARBA00023158"/>
    </source>
</evidence>
<evidence type="ECO:0000313" key="8">
    <source>
        <dbReference type="EMBL" id="KAL1201133.1"/>
    </source>
</evidence>
<dbReference type="AlphaFoldDB" id="A0ABD1A2P1"/>
<dbReference type="InterPro" id="IPR005380">
    <property type="entry name" value="XS_domain"/>
</dbReference>
<comment type="caution">
    <text evidence="8">The sequence shown here is derived from an EMBL/GenBank/DDBJ whole genome shotgun (WGS) entry which is preliminary data.</text>
</comment>
<dbReference type="PANTHER" id="PTHR46602">
    <property type="entry name" value="PROTEIN SUPPRESSOR OF GENE SILENCING 3"/>
    <property type="match status" value="1"/>
</dbReference>
<dbReference type="Gene3D" id="3.30.70.2890">
    <property type="entry name" value="XS domain"/>
    <property type="match status" value="1"/>
</dbReference>
<accession>A0ABD1A2P1</accession>
<dbReference type="Pfam" id="PF03470">
    <property type="entry name" value="zf-XS"/>
    <property type="match status" value="1"/>
</dbReference>
<evidence type="ECO:0000256" key="5">
    <source>
        <dbReference type="SAM" id="MobiDB-lite"/>
    </source>
</evidence>
<comment type="similarity">
    <text evidence="3">Belongs to the SGS3 family.</text>
</comment>
<keyword evidence="9" id="KW-1185">Reference proteome</keyword>
<gene>
    <name evidence="8" type="ORF">V5N11_008882</name>
</gene>
<keyword evidence="2" id="KW-0943">RNA-mediated gene silencing</keyword>
<feature type="coiled-coil region" evidence="4">
    <location>
        <begin position="515"/>
        <end position="595"/>
    </location>
</feature>
<evidence type="ECO:0000313" key="9">
    <source>
        <dbReference type="Proteomes" id="UP001558713"/>
    </source>
</evidence>
<dbReference type="EMBL" id="JBANAX010000595">
    <property type="protein sequence ID" value="KAL1201133.1"/>
    <property type="molecule type" value="Genomic_DNA"/>
</dbReference>
<evidence type="ECO:0000256" key="3">
    <source>
        <dbReference type="ARBA" id="ARBA00024022"/>
    </source>
</evidence>
<sequence>MSSRAGPKSKGKNISQGSSQPEVQQLVQGLAGTKLAPSQDDGGEWEVISKKNKNKPGNSSGKAWTSQNSNPPRAWGGQQQGRGNNVSGRGNANGWGTNATDSRVSAGRGTGRGQGLNSRGYDNNYVAPPLVTRPPLEGGWNWQSRRGATQHTVVEEVPNVEDDLDNASEEEDDSDGLDDSDDDLASDDYDSDVSQKSLGSRKQNKWFKKFFDSLDTLSIEEINEPTRLWHCPACQNGPGAIDWYQLHPLLAHARTKGARRVKLHRELAEILDKDLQIRGASVIPCGDIYGQWKGLGEEEKDHEIVWPPMVIIMNTRLDKDDNDKWLGMGNQELMDYFEKYPAIKARHSYGPQGHRGMSVLIFESSATGYFEAERLDRELAEQGLDRNAWARRRGMVSGGVRQLFGFLATKQDVDIFNKHCQGKMRLKFDMKSHQEMVVKELRQIAEDNQQLNWFKNKLTKQTKHAKVLEESLEIMSEKLRKTAEDNRIVRQRTKMQHEQNREEMDVQDKFFQQSLKQIHEKRDAKEENFELLQQQERAKVQQKNTNPSGNDDYRKRAEEVSSFIELQEKEMKEFVEEREKLVKEQEKKMAEMKKRHHVEMFELEREFDKALGQLMNKHGGFDDEDD</sequence>
<evidence type="ECO:0000259" key="6">
    <source>
        <dbReference type="Pfam" id="PF03468"/>
    </source>
</evidence>